<gene>
    <name evidence="6" type="ORF">SAMN05216339_105107</name>
</gene>
<evidence type="ECO:0000256" key="5">
    <source>
        <dbReference type="PIRSR" id="PIRSR016020-1"/>
    </source>
</evidence>
<evidence type="ECO:0000256" key="2">
    <source>
        <dbReference type="ARBA" id="ARBA00005866"/>
    </source>
</evidence>
<dbReference type="GO" id="GO:0005975">
    <property type="term" value="P:carbohydrate metabolic process"/>
    <property type="evidence" value="ECO:0007669"/>
    <property type="project" value="InterPro"/>
</dbReference>
<feature type="active site" evidence="5">
    <location>
        <position position="170"/>
    </location>
</feature>
<evidence type="ECO:0000313" key="7">
    <source>
        <dbReference type="Proteomes" id="UP000183926"/>
    </source>
</evidence>
<evidence type="ECO:0000256" key="3">
    <source>
        <dbReference type="ARBA" id="ARBA00023235"/>
    </source>
</evidence>
<dbReference type="InterPro" id="IPR014718">
    <property type="entry name" value="GH-type_carb-bd"/>
</dbReference>
<organism evidence="6 7">
    <name type="scientific">Nitrosomonas eutropha</name>
    <dbReference type="NCBI Taxonomy" id="916"/>
    <lineage>
        <taxon>Bacteria</taxon>
        <taxon>Pseudomonadati</taxon>
        <taxon>Pseudomonadota</taxon>
        <taxon>Betaproteobacteria</taxon>
        <taxon>Nitrosomonadales</taxon>
        <taxon>Nitrosomonadaceae</taxon>
        <taxon>Nitrosomonas</taxon>
    </lineage>
</organism>
<dbReference type="RefSeq" id="WP_074928415.1">
    <property type="nucleotide sequence ID" value="NZ_FPBL01000005.1"/>
</dbReference>
<dbReference type="Proteomes" id="UP000183926">
    <property type="component" value="Unassembled WGS sequence"/>
</dbReference>
<comment type="catalytic activity">
    <reaction evidence="1">
        <text>alpha-D-glucose 6-phosphate = beta-D-glucose 6-phosphate</text>
        <dbReference type="Rhea" id="RHEA:16249"/>
        <dbReference type="ChEBI" id="CHEBI:58225"/>
        <dbReference type="ChEBI" id="CHEBI:58247"/>
        <dbReference type="EC" id="5.1.3.15"/>
    </reaction>
</comment>
<evidence type="ECO:0000256" key="4">
    <source>
        <dbReference type="PIRNR" id="PIRNR016020"/>
    </source>
</evidence>
<dbReference type="GO" id="GO:0030246">
    <property type="term" value="F:carbohydrate binding"/>
    <property type="evidence" value="ECO:0007669"/>
    <property type="project" value="UniProtKB-UniRule"/>
</dbReference>
<sequence length="301" mass="34192">MNIEQLNQKYGIGEQVVFKEGEGGLPFIHIKNEKANALISIYGGQVLAFRPIHAQDDLLFLSKRAYYQQGKAIKGGVPICWPWFGPDPEGKGRSAHGFMRNRMWDVIETSTTPDSGTRIVLGSADTKETQSIWPRSFMLRLEITISNTLNLELITRNPGSQTCTITQAFHTYFSVGDIRQTHVSSLENTRYIDKVNDNLEKNQIGVVTIEAEVDRIYQSVDSNLIIHDTARKRRIRITSKGNRTAVVWNPWAKISTKMADLEDDDYLRFICVETTNAATDRVHIQPGSEFRLVANYRIEQD</sequence>
<name>A0A1I7HN51_9PROT</name>
<dbReference type="AlphaFoldDB" id="A0A1I7HN51"/>
<accession>A0A1I7HN51</accession>
<keyword evidence="3 4" id="KW-0413">Isomerase</keyword>
<comment type="similarity">
    <text evidence="2 4">Belongs to the glucose-6-phosphate 1-epimerase family.</text>
</comment>
<evidence type="ECO:0000256" key="1">
    <source>
        <dbReference type="ARBA" id="ARBA00001096"/>
    </source>
</evidence>
<dbReference type="PANTHER" id="PTHR11122:SF13">
    <property type="entry name" value="GLUCOSE-6-PHOSPHATE 1-EPIMERASE"/>
    <property type="match status" value="1"/>
</dbReference>
<dbReference type="Pfam" id="PF01263">
    <property type="entry name" value="Aldose_epim"/>
    <property type="match status" value="1"/>
</dbReference>
<proteinExistence type="inferred from homology"/>
<dbReference type="SUPFAM" id="SSF74650">
    <property type="entry name" value="Galactose mutarotase-like"/>
    <property type="match status" value="1"/>
</dbReference>
<dbReference type="CDD" id="cd09020">
    <property type="entry name" value="D-hex-6-P-epi_like"/>
    <property type="match status" value="1"/>
</dbReference>
<protein>
    <recommendedName>
        <fullName evidence="4">Putative glucose-6-phosphate 1-epimerase</fullName>
        <ecNumber evidence="4">5.1.3.15</ecNumber>
    </recommendedName>
</protein>
<dbReference type="InterPro" id="IPR025532">
    <property type="entry name" value="G6P_1-epimerase"/>
</dbReference>
<feature type="active site" evidence="5">
    <location>
        <position position="273"/>
    </location>
</feature>
<dbReference type="InterPro" id="IPR011013">
    <property type="entry name" value="Gal_mutarotase_sf_dom"/>
</dbReference>
<dbReference type="GO" id="GO:0047938">
    <property type="term" value="F:glucose-6-phosphate 1-epimerase activity"/>
    <property type="evidence" value="ECO:0007669"/>
    <property type="project" value="UniProtKB-UniRule"/>
</dbReference>
<dbReference type="Gene3D" id="2.70.98.10">
    <property type="match status" value="1"/>
</dbReference>
<dbReference type="PIRSF" id="PIRSF016020">
    <property type="entry name" value="PHexose_mutarotase"/>
    <property type="match status" value="1"/>
</dbReference>
<evidence type="ECO:0000313" key="6">
    <source>
        <dbReference type="EMBL" id="SFU61866.1"/>
    </source>
</evidence>
<dbReference type="InterPro" id="IPR008183">
    <property type="entry name" value="Aldose_1/G6P_1-epimerase"/>
</dbReference>
<reference evidence="6 7" key="1">
    <citation type="submission" date="2016-10" db="EMBL/GenBank/DDBJ databases">
        <authorList>
            <person name="de Groot N.N."/>
        </authorList>
    </citation>
    <scope>NUCLEOTIDE SEQUENCE [LARGE SCALE GENOMIC DNA]</scope>
    <source>
        <strain evidence="6 7">Nm24</strain>
    </source>
</reference>
<dbReference type="EC" id="5.1.3.15" evidence="4"/>
<dbReference type="PANTHER" id="PTHR11122">
    <property type="entry name" value="APOSPORY-ASSOCIATED PROTEIN C-RELATED"/>
    <property type="match status" value="1"/>
</dbReference>
<dbReference type="EMBL" id="FPBL01000005">
    <property type="protein sequence ID" value="SFU61866.1"/>
    <property type="molecule type" value="Genomic_DNA"/>
</dbReference>
<dbReference type="OrthoDB" id="9790727at2"/>